<feature type="region of interest" description="Disordered" evidence="2">
    <location>
        <begin position="491"/>
        <end position="515"/>
    </location>
</feature>
<keyword evidence="1" id="KW-0175">Coiled coil</keyword>
<protein>
    <submittedName>
        <fullName evidence="3">Uncharacterized protein</fullName>
    </submittedName>
</protein>
<proteinExistence type="predicted"/>
<dbReference type="AlphaFoldDB" id="A0A7S1N156"/>
<feature type="coiled-coil region" evidence="1">
    <location>
        <begin position="367"/>
        <end position="479"/>
    </location>
</feature>
<feature type="compositionally biased region" description="Basic and acidic residues" evidence="2">
    <location>
        <begin position="493"/>
        <end position="504"/>
    </location>
</feature>
<name>A0A7S1N156_9EUGL</name>
<evidence type="ECO:0000256" key="1">
    <source>
        <dbReference type="SAM" id="Coils"/>
    </source>
</evidence>
<evidence type="ECO:0000313" key="3">
    <source>
        <dbReference type="EMBL" id="CAD8990419.1"/>
    </source>
</evidence>
<reference evidence="3" key="1">
    <citation type="submission" date="2021-01" db="EMBL/GenBank/DDBJ databases">
        <authorList>
            <person name="Corre E."/>
            <person name="Pelletier E."/>
            <person name="Niang G."/>
            <person name="Scheremetjew M."/>
            <person name="Finn R."/>
            <person name="Kale V."/>
            <person name="Holt S."/>
            <person name="Cochrane G."/>
            <person name="Meng A."/>
            <person name="Brown T."/>
            <person name="Cohen L."/>
        </authorList>
    </citation>
    <scope>NUCLEOTIDE SEQUENCE</scope>
    <source>
        <strain evidence="3">NIES-381</strain>
    </source>
</reference>
<evidence type="ECO:0000256" key="2">
    <source>
        <dbReference type="SAM" id="MobiDB-lite"/>
    </source>
</evidence>
<dbReference type="EMBL" id="HBGA01004407">
    <property type="protein sequence ID" value="CAD8990419.1"/>
    <property type="molecule type" value="Transcribed_RNA"/>
</dbReference>
<organism evidence="3">
    <name type="scientific">Eutreptiella gymnastica</name>
    <dbReference type="NCBI Taxonomy" id="73025"/>
    <lineage>
        <taxon>Eukaryota</taxon>
        <taxon>Discoba</taxon>
        <taxon>Euglenozoa</taxon>
        <taxon>Euglenida</taxon>
        <taxon>Spirocuta</taxon>
        <taxon>Euglenophyceae</taxon>
        <taxon>Eutreptiales</taxon>
        <taxon>Eutreptiaceae</taxon>
        <taxon>Eutreptiella</taxon>
    </lineage>
</organism>
<gene>
    <name evidence="3" type="ORF">EGYM00392_LOCUS1461</name>
</gene>
<feature type="coiled-coil region" evidence="1">
    <location>
        <begin position="158"/>
        <end position="308"/>
    </location>
</feature>
<accession>A0A7S1N156</accession>
<sequence length="560" mass="62828">MAEVDKAMAVGLESRAWSPCCATSRLPHLQLNLLQQAFTLTKGLSVEHERAFAEFRRVFGLLQEATPVFLAKVRRLEAERATALTLAEQSKAACQVLEKEVDVLQAKVMLVEQDSMASREKMKGLANASEVKNTAIEQDYMVLKMNIEELVEAGVEEAKNHHKSFEALKARVQELEVQKAAAEARLKEYEENLGEELVALEATFEAKVMELENDNMALKARIKGLVEATAVLEEPESYQKNLEVLEAKVQELEAEKRAAELRLKQYDNSEQALEATFKAKLMELEQANTALKTKLQRLEEANITLEGAVDAPKASQPVVPPLNHVEARHAEEQMTESLFHSTKDLLTLLHDLEEHKAAAEYGDTEAAEKQSQMAVLATAKLEALRQESASYEIKRLTAELHSSREELLSSREEKKGLEAQLQQLEQSVRDLADSEARLTRVQNNETGSEELCQQLTEDLAAARQAKTLLERQVDILTERLQSTDDTLNCLSGRLKDPDSKDWHQRTSASSSASSSSLFNARVLRQELRGCKDHIQVLEDHVKVQERTIRRLESIRTSSSP</sequence>
<feature type="coiled-coil region" evidence="1">
    <location>
        <begin position="87"/>
        <end position="114"/>
    </location>
</feature>